<keyword evidence="1" id="KW-0479">Metal-binding</keyword>
<feature type="compositionally biased region" description="Gly residues" evidence="6">
    <location>
        <begin position="161"/>
        <end position="175"/>
    </location>
</feature>
<dbReference type="EMBL" id="CAUYUJ010016859">
    <property type="protein sequence ID" value="CAK0869530.1"/>
    <property type="molecule type" value="Genomic_DNA"/>
</dbReference>
<accession>A0ABN9V984</accession>
<evidence type="ECO:0000256" key="2">
    <source>
        <dbReference type="ARBA" id="ARBA00022737"/>
    </source>
</evidence>
<dbReference type="PROSITE" id="PS52027">
    <property type="entry name" value="ZF_C2HC_C3H"/>
    <property type="match status" value="1"/>
</dbReference>
<evidence type="ECO:0000256" key="3">
    <source>
        <dbReference type="ARBA" id="ARBA00022771"/>
    </source>
</evidence>
<proteinExistence type="predicted"/>
<name>A0ABN9V984_9DINO</name>
<feature type="region of interest" description="Disordered" evidence="6">
    <location>
        <begin position="144"/>
        <end position="175"/>
    </location>
</feature>
<feature type="non-terminal residue" evidence="8">
    <location>
        <position position="1"/>
    </location>
</feature>
<organism evidence="8 9">
    <name type="scientific">Prorocentrum cordatum</name>
    <dbReference type="NCBI Taxonomy" id="2364126"/>
    <lineage>
        <taxon>Eukaryota</taxon>
        <taxon>Sar</taxon>
        <taxon>Alveolata</taxon>
        <taxon>Dinophyceae</taxon>
        <taxon>Prorocentrales</taxon>
        <taxon>Prorocentraceae</taxon>
        <taxon>Prorocentrum</taxon>
    </lineage>
</organism>
<protein>
    <recommendedName>
        <fullName evidence="7">C2HC/C3H-type domain-containing protein</fullName>
    </recommendedName>
</protein>
<dbReference type="Proteomes" id="UP001189429">
    <property type="component" value="Unassembled WGS sequence"/>
</dbReference>
<dbReference type="PANTHER" id="PTHR13555">
    <property type="entry name" value="C2H2 ZINC FINGER CGI-62-RELATED"/>
    <property type="match status" value="1"/>
</dbReference>
<evidence type="ECO:0000313" key="8">
    <source>
        <dbReference type="EMBL" id="CAK0869530.1"/>
    </source>
</evidence>
<keyword evidence="2" id="KW-0677">Repeat</keyword>
<feature type="region of interest" description="Disordered" evidence="6">
    <location>
        <begin position="1"/>
        <end position="40"/>
    </location>
</feature>
<dbReference type="Gene3D" id="3.30.160.60">
    <property type="entry name" value="Classic Zinc Finger"/>
    <property type="match status" value="1"/>
</dbReference>
<evidence type="ECO:0000256" key="5">
    <source>
        <dbReference type="PROSITE-ProRule" id="PRU01371"/>
    </source>
</evidence>
<feature type="region of interest" description="Disordered" evidence="6">
    <location>
        <begin position="113"/>
        <end position="132"/>
    </location>
</feature>
<feature type="domain" description="C2HC/C3H-type" evidence="7">
    <location>
        <begin position="46"/>
        <end position="75"/>
    </location>
</feature>
<evidence type="ECO:0000256" key="6">
    <source>
        <dbReference type="SAM" id="MobiDB-lite"/>
    </source>
</evidence>
<dbReference type="InterPro" id="IPR049899">
    <property type="entry name" value="Znf_C2HC_C3H"/>
</dbReference>
<evidence type="ECO:0000259" key="7">
    <source>
        <dbReference type="PROSITE" id="PS52027"/>
    </source>
</evidence>
<keyword evidence="3 5" id="KW-0863">Zinc-finger</keyword>
<sequence>DRQEKGGPAGRAAAPPTGSRSAPRDDRPLGGGASAAGPAEFDDAEGRIACRICSRKFALDRVAKHQAICQKLSKKPRRVFQVQRSYCAGGSEGDVIGVAAAVSSKGKARGMAGSIQSGLACKPAPPPPRTNWREESMALRQAIKASKGAPPMPQWGAAGAVPGGARGRPSGGARH</sequence>
<gene>
    <name evidence="8" type="ORF">PCOR1329_LOCUS55858</name>
</gene>
<reference evidence="8" key="1">
    <citation type="submission" date="2023-10" db="EMBL/GenBank/DDBJ databases">
        <authorList>
            <person name="Chen Y."/>
            <person name="Shah S."/>
            <person name="Dougan E. K."/>
            <person name="Thang M."/>
            <person name="Chan C."/>
        </authorList>
    </citation>
    <scope>NUCLEOTIDE SEQUENCE [LARGE SCALE GENOMIC DNA]</scope>
</reference>
<dbReference type="PANTHER" id="PTHR13555:SF5">
    <property type="entry name" value="ZINC-FINGER OF A C2HC-TYPE"/>
    <property type="match status" value="1"/>
</dbReference>
<keyword evidence="4" id="KW-0862">Zinc</keyword>
<keyword evidence="9" id="KW-1185">Reference proteome</keyword>
<evidence type="ECO:0000256" key="4">
    <source>
        <dbReference type="ARBA" id="ARBA00022833"/>
    </source>
</evidence>
<dbReference type="InterPro" id="IPR026319">
    <property type="entry name" value="ZC2HC1A/B-like"/>
</dbReference>
<evidence type="ECO:0000313" key="9">
    <source>
        <dbReference type="Proteomes" id="UP001189429"/>
    </source>
</evidence>
<comment type="caution">
    <text evidence="8">The sequence shown here is derived from an EMBL/GenBank/DDBJ whole genome shotgun (WGS) entry which is preliminary data.</text>
</comment>
<dbReference type="Pfam" id="PF13913">
    <property type="entry name" value="zf-C2HC_2"/>
    <property type="match status" value="1"/>
</dbReference>
<evidence type="ECO:0000256" key="1">
    <source>
        <dbReference type="ARBA" id="ARBA00022723"/>
    </source>
</evidence>
<feature type="non-terminal residue" evidence="8">
    <location>
        <position position="175"/>
    </location>
</feature>